<evidence type="ECO:0000256" key="8">
    <source>
        <dbReference type="SAM" id="MobiDB-lite"/>
    </source>
</evidence>
<dbReference type="PANTHER" id="PTHR12419">
    <property type="entry name" value="OTU DOMAIN CONTAINING PROTEIN"/>
    <property type="match status" value="1"/>
</dbReference>
<dbReference type="Proteomes" id="UP001152747">
    <property type="component" value="Unassembled WGS sequence"/>
</dbReference>
<sequence>MTILPSSSKKKCVLRKIRKSPRPEQSLKRSALSSPRIEPASKKSVAAGDSASTSGGGGVNSDDEYDDLEAASNDQIEKEFAERLAARGLIIKEMIGDGACMFRAIAEQVYGDQEMHSQIRHLCMNYMAKNRDYFQDFITEDFDSYIERKRDEAVHGNHLELQAISELFARPVEIYQYSDEPISTLLPRGLSPKPSPDQAGPSQSDVQNAPNAPIRLSYHGAVHYNAILDPNKATIGVGLGLPGLSPKAAEKALMSSAMASSEREHIEETMLKDKLDMTDWQRTQKDIEEQISRDSYLTYLREIEKTDEAPTTSATTSGNAQKSENQPGLYEELLAAQSLETDEWDEDMAIAQALLLSQQDYLSTQGPSTSSK</sequence>
<dbReference type="SUPFAM" id="SSF54001">
    <property type="entry name" value="Cysteine proteinases"/>
    <property type="match status" value="1"/>
</dbReference>
<reference evidence="10" key="1">
    <citation type="submission" date="2022-11" db="EMBL/GenBank/DDBJ databases">
        <authorList>
            <person name="Kikuchi T."/>
        </authorList>
    </citation>
    <scope>NUCLEOTIDE SEQUENCE</scope>
    <source>
        <strain evidence="10">PS1010</strain>
    </source>
</reference>
<evidence type="ECO:0000313" key="10">
    <source>
        <dbReference type="EMBL" id="CAI5447446.1"/>
    </source>
</evidence>
<evidence type="ECO:0000259" key="9">
    <source>
        <dbReference type="PROSITE" id="PS50802"/>
    </source>
</evidence>
<dbReference type="Pfam" id="PF02338">
    <property type="entry name" value="OTU"/>
    <property type="match status" value="1"/>
</dbReference>
<dbReference type="GO" id="GO:0006508">
    <property type="term" value="P:proteolysis"/>
    <property type="evidence" value="ECO:0007669"/>
    <property type="project" value="UniProtKB-KW"/>
</dbReference>
<feature type="compositionally biased region" description="Polar residues" evidence="8">
    <location>
        <begin position="309"/>
        <end position="326"/>
    </location>
</feature>
<keyword evidence="5" id="KW-0833">Ubl conjugation pathway</keyword>
<dbReference type="EC" id="3.4.19.12" evidence="3"/>
<comment type="similarity">
    <text evidence="2">Belongs to the peptidase C85 family.</text>
</comment>
<dbReference type="InterPro" id="IPR038765">
    <property type="entry name" value="Papain-like_cys_pep_sf"/>
</dbReference>
<dbReference type="Gene3D" id="3.90.70.80">
    <property type="match status" value="1"/>
</dbReference>
<evidence type="ECO:0000256" key="3">
    <source>
        <dbReference type="ARBA" id="ARBA00012759"/>
    </source>
</evidence>
<evidence type="ECO:0000256" key="5">
    <source>
        <dbReference type="ARBA" id="ARBA00022786"/>
    </source>
</evidence>
<accession>A0A9P1N4F2</accession>
<dbReference type="FunFam" id="3.90.70.80:FF:000018">
    <property type="entry name" value="OTU domain-containing protein 5-B"/>
    <property type="match status" value="1"/>
</dbReference>
<protein>
    <recommendedName>
        <fullName evidence="3">ubiquitinyl hydrolase 1</fullName>
        <ecNumber evidence="3">3.4.19.12</ecNumber>
    </recommendedName>
    <alternativeName>
        <fullName evidence="7">Deubiquitinating enzyme A</fullName>
    </alternativeName>
</protein>
<feature type="compositionally biased region" description="Polar residues" evidence="8">
    <location>
        <begin position="200"/>
        <end position="210"/>
    </location>
</feature>
<dbReference type="GO" id="GO:0016579">
    <property type="term" value="P:protein deubiquitination"/>
    <property type="evidence" value="ECO:0007669"/>
    <property type="project" value="TreeGrafter"/>
</dbReference>
<dbReference type="GO" id="GO:0004843">
    <property type="term" value="F:cysteine-type deubiquitinase activity"/>
    <property type="evidence" value="ECO:0007669"/>
    <property type="project" value="UniProtKB-EC"/>
</dbReference>
<dbReference type="PROSITE" id="PS50802">
    <property type="entry name" value="OTU"/>
    <property type="match status" value="1"/>
</dbReference>
<evidence type="ECO:0000313" key="11">
    <source>
        <dbReference type="Proteomes" id="UP001152747"/>
    </source>
</evidence>
<keyword evidence="4" id="KW-0645">Protease</keyword>
<dbReference type="InterPro" id="IPR050704">
    <property type="entry name" value="Peptidase_C85-like"/>
</dbReference>
<organism evidence="10 11">
    <name type="scientific">Caenorhabditis angaria</name>
    <dbReference type="NCBI Taxonomy" id="860376"/>
    <lineage>
        <taxon>Eukaryota</taxon>
        <taxon>Metazoa</taxon>
        <taxon>Ecdysozoa</taxon>
        <taxon>Nematoda</taxon>
        <taxon>Chromadorea</taxon>
        <taxon>Rhabditida</taxon>
        <taxon>Rhabditina</taxon>
        <taxon>Rhabditomorpha</taxon>
        <taxon>Rhabditoidea</taxon>
        <taxon>Rhabditidae</taxon>
        <taxon>Peloderinae</taxon>
        <taxon>Caenorhabditis</taxon>
    </lineage>
</organism>
<evidence type="ECO:0000256" key="7">
    <source>
        <dbReference type="ARBA" id="ARBA00033460"/>
    </source>
</evidence>
<dbReference type="PANTHER" id="PTHR12419:SF4">
    <property type="entry name" value="OTU DOMAIN-CONTAINING PROTEIN 5"/>
    <property type="match status" value="1"/>
</dbReference>
<dbReference type="EMBL" id="CANHGI010000004">
    <property type="protein sequence ID" value="CAI5447446.1"/>
    <property type="molecule type" value="Genomic_DNA"/>
</dbReference>
<evidence type="ECO:0000256" key="6">
    <source>
        <dbReference type="ARBA" id="ARBA00022801"/>
    </source>
</evidence>
<evidence type="ECO:0000256" key="1">
    <source>
        <dbReference type="ARBA" id="ARBA00000707"/>
    </source>
</evidence>
<dbReference type="InterPro" id="IPR003323">
    <property type="entry name" value="OTU_dom"/>
</dbReference>
<dbReference type="AlphaFoldDB" id="A0A9P1N4F2"/>
<dbReference type="CDD" id="cd22752">
    <property type="entry name" value="OTU_OTUD5-like"/>
    <property type="match status" value="1"/>
</dbReference>
<feature type="domain" description="OTU" evidence="9">
    <location>
        <begin position="89"/>
        <end position="230"/>
    </location>
</feature>
<dbReference type="GO" id="GO:0061578">
    <property type="term" value="F:K63-linked deubiquitinase activity"/>
    <property type="evidence" value="ECO:0007669"/>
    <property type="project" value="TreeGrafter"/>
</dbReference>
<name>A0A9P1N4F2_9PELO</name>
<keyword evidence="6" id="KW-0378">Hydrolase</keyword>
<feature type="compositionally biased region" description="Basic residues" evidence="8">
    <location>
        <begin position="8"/>
        <end position="20"/>
    </location>
</feature>
<gene>
    <name evidence="10" type="ORF">CAMP_LOCUS10083</name>
</gene>
<proteinExistence type="inferred from homology"/>
<feature type="region of interest" description="Disordered" evidence="8">
    <location>
        <begin position="185"/>
        <end position="210"/>
    </location>
</feature>
<evidence type="ECO:0000256" key="2">
    <source>
        <dbReference type="ARBA" id="ARBA00010407"/>
    </source>
</evidence>
<comment type="caution">
    <text evidence="10">The sequence shown here is derived from an EMBL/GenBank/DDBJ whole genome shotgun (WGS) entry which is preliminary data.</text>
</comment>
<dbReference type="OrthoDB" id="409956at2759"/>
<comment type="catalytic activity">
    <reaction evidence="1">
        <text>Thiol-dependent hydrolysis of ester, thioester, amide, peptide and isopeptide bonds formed by the C-terminal Gly of ubiquitin (a 76-residue protein attached to proteins as an intracellular targeting signal).</text>
        <dbReference type="EC" id="3.4.19.12"/>
    </reaction>
</comment>
<keyword evidence="11" id="KW-1185">Reference proteome</keyword>
<evidence type="ECO:0000256" key="4">
    <source>
        <dbReference type="ARBA" id="ARBA00022670"/>
    </source>
</evidence>
<feature type="region of interest" description="Disordered" evidence="8">
    <location>
        <begin position="304"/>
        <end position="338"/>
    </location>
</feature>
<feature type="region of interest" description="Disordered" evidence="8">
    <location>
        <begin position="1"/>
        <end position="65"/>
    </location>
</feature>